<reference evidence="1" key="1">
    <citation type="submission" date="2019-08" db="EMBL/GenBank/DDBJ databases">
        <authorList>
            <person name="Kucharzyk K."/>
            <person name="Murdoch R.W."/>
            <person name="Higgins S."/>
            <person name="Loffler F."/>
        </authorList>
    </citation>
    <scope>NUCLEOTIDE SEQUENCE</scope>
</reference>
<evidence type="ECO:0000313" key="1">
    <source>
        <dbReference type="EMBL" id="MPM69083.1"/>
    </source>
</evidence>
<accession>A0A645C166</accession>
<sequence>MAQKLREFGCNIITQGIGYYDENPVTLARIWGDITTVELSLLRDLRYMSQRIQIACNRLGPVCG</sequence>
<gene>
    <name evidence="1" type="ORF">SDC9_116027</name>
</gene>
<organism evidence="1">
    <name type="scientific">bioreactor metagenome</name>
    <dbReference type="NCBI Taxonomy" id="1076179"/>
    <lineage>
        <taxon>unclassified sequences</taxon>
        <taxon>metagenomes</taxon>
        <taxon>ecological metagenomes</taxon>
    </lineage>
</organism>
<proteinExistence type="predicted"/>
<comment type="caution">
    <text evidence="1">The sequence shown here is derived from an EMBL/GenBank/DDBJ whole genome shotgun (WGS) entry which is preliminary data.</text>
</comment>
<protein>
    <submittedName>
        <fullName evidence="1">Uncharacterized protein</fullName>
    </submittedName>
</protein>
<dbReference type="EMBL" id="VSSQ01022637">
    <property type="protein sequence ID" value="MPM69083.1"/>
    <property type="molecule type" value="Genomic_DNA"/>
</dbReference>
<name>A0A645C166_9ZZZZ</name>
<dbReference type="AlphaFoldDB" id="A0A645C166"/>